<dbReference type="AlphaFoldDB" id="A0A842J6A0"/>
<evidence type="ECO:0000313" key="3">
    <source>
        <dbReference type="EMBL" id="MBC2882105.1"/>
    </source>
</evidence>
<dbReference type="Pfam" id="PF01757">
    <property type="entry name" value="Acyl_transf_3"/>
    <property type="match status" value="1"/>
</dbReference>
<evidence type="ECO:0000313" key="4">
    <source>
        <dbReference type="Proteomes" id="UP000552683"/>
    </source>
</evidence>
<dbReference type="RefSeq" id="WP_185897785.1">
    <property type="nucleotide sequence ID" value="NZ_JACLZK010000001.1"/>
</dbReference>
<feature type="domain" description="Acyltransferase 3" evidence="2">
    <location>
        <begin position="13"/>
        <end position="346"/>
    </location>
</feature>
<dbReference type="GO" id="GO:0000271">
    <property type="term" value="P:polysaccharide biosynthetic process"/>
    <property type="evidence" value="ECO:0007669"/>
    <property type="project" value="TreeGrafter"/>
</dbReference>
<keyword evidence="3" id="KW-0012">Acyltransferase</keyword>
<dbReference type="Proteomes" id="UP000552683">
    <property type="component" value="Unassembled WGS sequence"/>
</dbReference>
<keyword evidence="1" id="KW-1133">Transmembrane helix</keyword>
<sequence length="365" mass="42010">MSLQKVIDRDNHLNFFRLLFALQVVYMHSTEWLKIPLLWGGYVDKFLRLFPGVPLFFLVSEFLITDSYLNSGNLKEYFIKRALRIYPALFANILVLELAMYVGKNFNDISVLKYIEYFVLYVITAASGIAGFIIGIKNDALYNYDGFFSSYPSGVLWTLSVELSFYILLPFILCIRKVIIRNLLLVFLFFTSMIIPAIADENFYSASNLNKLLELICLPFLWIFIIGMVMRLYWLDIKKYLVGYGLFYIAFYLIFCFVAIKFGSGLGDYKRGLEISTVFQIVLLALVIFSMAFSYTNLKIARSTDLSYSTYLYHMLIVQILISLGFGGSLWLYLVVVAATLAVACVSWNFIEKPALKLKQIKVVK</sequence>
<keyword evidence="1" id="KW-0472">Membrane</keyword>
<accession>A0A842J6A0</accession>
<organism evidence="3 4">
    <name type="scientific">Campylobacter massiliensis</name>
    <dbReference type="NCBI Taxonomy" id="2762557"/>
    <lineage>
        <taxon>Bacteria</taxon>
        <taxon>Pseudomonadati</taxon>
        <taxon>Campylobacterota</taxon>
        <taxon>Epsilonproteobacteria</taxon>
        <taxon>Campylobacterales</taxon>
        <taxon>Campylobacteraceae</taxon>
        <taxon>Campylobacter</taxon>
    </lineage>
</organism>
<keyword evidence="1" id="KW-0812">Transmembrane</keyword>
<feature type="transmembrane region" description="Helical" evidence="1">
    <location>
        <begin position="156"/>
        <end position="175"/>
    </location>
</feature>
<feature type="transmembrane region" description="Helical" evidence="1">
    <location>
        <begin position="46"/>
        <end position="65"/>
    </location>
</feature>
<feature type="transmembrane region" description="Helical" evidence="1">
    <location>
        <begin position="275"/>
        <end position="294"/>
    </location>
</feature>
<protein>
    <submittedName>
        <fullName evidence="3">Acyltransferase</fullName>
    </submittedName>
</protein>
<keyword evidence="3" id="KW-0808">Transferase</keyword>
<evidence type="ECO:0000259" key="2">
    <source>
        <dbReference type="Pfam" id="PF01757"/>
    </source>
</evidence>
<feature type="transmembrane region" description="Helical" evidence="1">
    <location>
        <begin position="114"/>
        <end position="136"/>
    </location>
</feature>
<dbReference type="GO" id="GO:0016747">
    <property type="term" value="F:acyltransferase activity, transferring groups other than amino-acyl groups"/>
    <property type="evidence" value="ECO:0007669"/>
    <property type="project" value="InterPro"/>
</dbReference>
<feature type="transmembrane region" description="Helical" evidence="1">
    <location>
        <begin position="211"/>
        <end position="234"/>
    </location>
</feature>
<dbReference type="PANTHER" id="PTHR23028">
    <property type="entry name" value="ACETYLTRANSFERASE"/>
    <property type="match status" value="1"/>
</dbReference>
<feature type="transmembrane region" description="Helical" evidence="1">
    <location>
        <begin position="306"/>
        <end position="324"/>
    </location>
</feature>
<gene>
    <name evidence="3" type="ORF">H7R39_02235</name>
</gene>
<dbReference type="InterPro" id="IPR050879">
    <property type="entry name" value="Acyltransferase_3"/>
</dbReference>
<dbReference type="PANTHER" id="PTHR23028:SF53">
    <property type="entry name" value="ACYL_TRANSF_3 DOMAIN-CONTAINING PROTEIN"/>
    <property type="match status" value="1"/>
</dbReference>
<dbReference type="GO" id="GO:0016020">
    <property type="term" value="C:membrane"/>
    <property type="evidence" value="ECO:0007669"/>
    <property type="project" value="TreeGrafter"/>
</dbReference>
<feature type="transmembrane region" description="Helical" evidence="1">
    <location>
        <begin position="182"/>
        <end position="199"/>
    </location>
</feature>
<name>A0A842J6A0_9BACT</name>
<reference evidence="3 4" key="1">
    <citation type="submission" date="2020-08" db="EMBL/GenBank/DDBJ databases">
        <title>Complete genome and description of Campylobacter massiliensis Marseille-Q3452 sp. nov.</title>
        <authorList>
            <person name="Antezack A."/>
        </authorList>
    </citation>
    <scope>NUCLEOTIDE SEQUENCE [LARGE SCALE GENOMIC DNA]</scope>
    <source>
        <strain evidence="3 4">Marseille-Q3452</strain>
    </source>
</reference>
<comment type="caution">
    <text evidence="3">The sequence shown here is derived from an EMBL/GenBank/DDBJ whole genome shotgun (WGS) entry which is preliminary data.</text>
</comment>
<evidence type="ECO:0000256" key="1">
    <source>
        <dbReference type="SAM" id="Phobius"/>
    </source>
</evidence>
<keyword evidence="4" id="KW-1185">Reference proteome</keyword>
<dbReference type="EMBL" id="JACLZK010000001">
    <property type="protein sequence ID" value="MBC2882105.1"/>
    <property type="molecule type" value="Genomic_DNA"/>
</dbReference>
<feature type="transmembrane region" description="Helical" evidence="1">
    <location>
        <begin position="330"/>
        <end position="351"/>
    </location>
</feature>
<proteinExistence type="predicted"/>
<feature type="transmembrane region" description="Helical" evidence="1">
    <location>
        <begin position="85"/>
        <end position="102"/>
    </location>
</feature>
<dbReference type="InterPro" id="IPR002656">
    <property type="entry name" value="Acyl_transf_3_dom"/>
</dbReference>
<feature type="transmembrane region" description="Helical" evidence="1">
    <location>
        <begin position="241"/>
        <end position="263"/>
    </location>
</feature>